<feature type="transmembrane region" description="Helical" evidence="8">
    <location>
        <begin position="800"/>
        <end position="819"/>
    </location>
</feature>
<gene>
    <name evidence="10" type="ORF">HYN59_15285</name>
</gene>
<dbReference type="Pfam" id="PF00689">
    <property type="entry name" value="Cation_ATPase_C"/>
    <property type="match status" value="1"/>
</dbReference>
<dbReference type="Proteomes" id="UP000244929">
    <property type="component" value="Chromosome"/>
</dbReference>
<evidence type="ECO:0000256" key="1">
    <source>
        <dbReference type="ARBA" id="ARBA00004141"/>
    </source>
</evidence>
<accession>A0A2S1R139</accession>
<keyword evidence="6 8" id="KW-1133">Transmembrane helix</keyword>
<keyword evidence="2 8" id="KW-0812">Transmembrane</keyword>
<keyword evidence="11" id="KW-1185">Reference proteome</keyword>
<dbReference type="InterPro" id="IPR023298">
    <property type="entry name" value="ATPase_P-typ_TM_dom_sf"/>
</dbReference>
<dbReference type="Pfam" id="PF00690">
    <property type="entry name" value="Cation_ATPase_N"/>
    <property type="match status" value="1"/>
</dbReference>
<dbReference type="GO" id="GO:0016020">
    <property type="term" value="C:membrane"/>
    <property type="evidence" value="ECO:0007669"/>
    <property type="project" value="UniProtKB-SubCell"/>
</dbReference>
<feature type="transmembrane region" description="Helical" evidence="8">
    <location>
        <begin position="67"/>
        <end position="84"/>
    </location>
</feature>
<protein>
    <submittedName>
        <fullName evidence="10">Haloacid dehalogenase</fullName>
    </submittedName>
</protein>
<dbReference type="SUPFAM" id="SSF56784">
    <property type="entry name" value="HAD-like"/>
    <property type="match status" value="1"/>
</dbReference>
<dbReference type="GO" id="GO:0005524">
    <property type="term" value="F:ATP binding"/>
    <property type="evidence" value="ECO:0007669"/>
    <property type="project" value="UniProtKB-KW"/>
</dbReference>
<dbReference type="InterPro" id="IPR059000">
    <property type="entry name" value="ATPase_P-type_domA"/>
</dbReference>
<feature type="transmembrane region" description="Helical" evidence="8">
    <location>
        <begin position="251"/>
        <end position="279"/>
    </location>
</feature>
<evidence type="ECO:0000313" key="10">
    <source>
        <dbReference type="EMBL" id="AWH86388.1"/>
    </source>
</evidence>
<dbReference type="PRINTS" id="PR00120">
    <property type="entry name" value="HATPASE"/>
</dbReference>
<evidence type="ECO:0000256" key="7">
    <source>
        <dbReference type="ARBA" id="ARBA00023136"/>
    </source>
</evidence>
<dbReference type="InterPro" id="IPR036412">
    <property type="entry name" value="HAD-like_sf"/>
</dbReference>
<dbReference type="Pfam" id="PF00122">
    <property type="entry name" value="E1-E2_ATPase"/>
    <property type="match status" value="1"/>
</dbReference>
<dbReference type="SUPFAM" id="SSF81653">
    <property type="entry name" value="Calcium ATPase, transduction domain A"/>
    <property type="match status" value="1"/>
</dbReference>
<feature type="transmembrane region" description="Helical" evidence="8">
    <location>
        <begin position="38"/>
        <end position="61"/>
    </location>
</feature>
<dbReference type="SFLD" id="SFLDG00002">
    <property type="entry name" value="C1.7:_P-type_atpase_like"/>
    <property type="match status" value="1"/>
</dbReference>
<dbReference type="InterPro" id="IPR004014">
    <property type="entry name" value="ATPase_P-typ_cation-transptr_N"/>
</dbReference>
<name>A0A2S1R139_9FLAO</name>
<dbReference type="InterPro" id="IPR008250">
    <property type="entry name" value="ATPase_P-typ_transduc_dom_A_sf"/>
</dbReference>
<dbReference type="InterPro" id="IPR023214">
    <property type="entry name" value="HAD_sf"/>
</dbReference>
<dbReference type="PANTHER" id="PTHR42861">
    <property type="entry name" value="CALCIUM-TRANSPORTING ATPASE"/>
    <property type="match status" value="1"/>
</dbReference>
<dbReference type="Gene3D" id="2.70.150.10">
    <property type="entry name" value="Calcium-transporting ATPase, cytoplasmic transduction domain A"/>
    <property type="match status" value="1"/>
</dbReference>
<dbReference type="Gene3D" id="3.40.1110.10">
    <property type="entry name" value="Calcium-transporting ATPase, cytoplasmic domain N"/>
    <property type="match status" value="1"/>
</dbReference>
<proteinExistence type="predicted"/>
<reference evidence="10 11" key="1">
    <citation type="submission" date="2018-04" db="EMBL/GenBank/DDBJ databases">
        <title>Genome sequencing of Flavobacterium sp. HYN0059.</title>
        <authorList>
            <person name="Yi H."/>
            <person name="Baek C."/>
        </authorList>
    </citation>
    <scope>NUCLEOTIDE SEQUENCE [LARGE SCALE GENOMIC DNA]</scope>
    <source>
        <strain evidence="10 11">HYN0059</strain>
    </source>
</reference>
<keyword evidence="4" id="KW-0067">ATP-binding</keyword>
<dbReference type="Gene3D" id="3.40.50.1000">
    <property type="entry name" value="HAD superfamily/HAD-like"/>
    <property type="match status" value="1"/>
</dbReference>
<evidence type="ECO:0000256" key="6">
    <source>
        <dbReference type="ARBA" id="ARBA00022989"/>
    </source>
</evidence>
<dbReference type="PROSITE" id="PS00154">
    <property type="entry name" value="ATPASE_E1_E2"/>
    <property type="match status" value="1"/>
</dbReference>
<dbReference type="SUPFAM" id="SSF81660">
    <property type="entry name" value="Metal cation-transporting ATPase, ATP-binding domain N"/>
    <property type="match status" value="1"/>
</dbReference>
<dbReference type="InterPro" id="IPR018303">
    <property type="entry name" value="ATPase_P-typ_P_site"/>
</dbReference>
<evidence type="ECO:0000313" key="11">
    <source>
        <dbReference type="Proteomes" id="UP000244929"/>
    </source>
</evidence>
<feature type="transmembrane region" description="Helical" evidence="8">
    <location>
        <begin position="218"/>
        <end position="239"/>
    </location>
</feature>
<dbReference type="KEGG" id="falb:HYN59_15285"/>
<feature type="domain" description="Cation-transporting P-type ATPase N-terminal" evidence="9">
    <location>
        <begin position="1"/>
        <end position="63"/>
    </location>
</feature>
<keyword evidence="5" id="KW-1278">Translocase</keyword>
<dbReference type="SUPFAM" id="SSF81665">
    <property type="entry name" value="Calcium ATPase, transmembrane domain M"/>
    <property type="match status" value="1"/>
</dbReference>
<evidence type="ECO:0000256" key="4">
    <source>
        <dbReference type="ARBA" id="ARBA00022840"/>
    </source>
</evidence>
<dbReference type="EMBL" id="CP029186">
    <property type="protein sequence ID" value="AWH86388.1"/>
    <property type="molecule type" value="Genomic_DNA"/>
</dbReference>
<dbReference type="InterPro" id="IPR001757">
    <property type="entry name" value="P_typ_ATPase"/>
</dbReference>
<sequence>MALTNTFKGLSQDQVREARLAHGLNVLSGKSGHPFWRIFKGIVTEPMIILLLAASSIYLISGKFSDALLLFSAVLLVAVVSVVQEGRSHNAFKKLKEITQPQCTVIREGTEMLINTADLVPGDCLIAREGETVAADGEILQANDFSLNESVITGEAFPVEKDENGPDRLVYAGTAVTSGLSVIRITHTGNATRLGMIGDRLKQVVIERTPLERQIRAFVRNMAIIGTIVFLLVWAINFYQSGSFIKSLLKALTLAMSILPEEIPVAYTTFMALGAWRLMRSGIVVKQMKTVEALGSATVICVDKTGTITQNRMSLAKLALPDGTITDAGTATTLSVPAGQLLQIAMFASEPIPFDPMEKALHDAYSLFTDNDERSLYRMVREYPLSGQPPMMTHVYENASGHRLIAVKGAPEAVLRASGLTTSHQQKVREVLTALAAQGYRVLAVGSAADEILPEDQMALHLDYMGLVAFYDPPKENMAMVLKQFYDAGVQVKIITGDNSLTTEAIAKEVGFRGYDKAIGGEDLMRLSDEELSIAVRDNAIFSRMFPEAKLRIINALKANRQVVAMTGDGVNDAPALRAAHIGIAMGRKGTAIAKEAASLVLVEDDLSAMVTAIAAGRKIYANLKKAVQYIIAIHIPIILIVLLPLLLGWTYPAIFSPLHVIVLELIMGPTCSVAFEGDPLEKNTMHAAPRPVEASFFSWGELAHSLLQGAAITAGLVLVYQVSVARGFTGEHTRTLVFTTLVLANILLTQVSRSRVYSILTVVRYKNPLIAYVLLATMAILAVTLVVPDVSSVFQFVPVPLSEVLWCLLVAASSVLWYEAVKYYRRRKL</sequence>
<evidence type="ECO:0000256" key="2">
    <source>
        <dbReference type="ARBA" id="ARBA00022692"/>
    </source>
</evidence>
<evidence type="ECO:0000259" key="9">
    <source>
        <dbReference type="SMART" id="SM00831"/>
    </source>
</evidence>
<evidence type="ECO:0000256" key="8">
    <source>
        <dbReference type="SAM" id="Phobius"/>
    </source>
</evidence>
<keyword evidence="3" id="KW-0547">Nucleotide-binding</keyword>
<dbReference type="OrthoDB" id="1521937at2"/>
<dbReference type="Pfam" id="PF00702">
    <property type="entry name" value="Hydrolase"/>
    <property type="match status" value="1"/>
</dbReference>
<dbReference type="NCBIfam" id="TIGR01494">
    <property type="entry name" value="ATPase_P-type"/>
    <property type="match status" value="2"/>
</dbReference>
<dbReference type="InterPro" id="IPR006068">
    <property type="entry name" value="ATPase_P-typ_cation-transptr_C"/>
</dbReference>
<feature type="transmembrane region" description="Helical" evidence="8">
    <location>
        <begin position="627"/>
        <end position="648"/>
    </location>
</feature>
<dbReference type="SMART" id="SM00831">
    <property type="entry name" value="Cation_ATPase_N"/>
    <property type="match status" value="1"/>
</dbReference>
<dbReference type="SFLD" id="SFLDF00027">
    <property type="entry name" value="p-type_atpase"/>
    <property type="match status" value="1"/>
</dbReference>
<organism evidence="10 11">
    <name type="scientific">Flavobacterium album</name>
    <dbReference type="NCBI Taxonomy" id="2175091"/>
    <lineage>
        <taxon>Bacteria</taxon>
        <taxon>Pseudomonadati</taxon>
        <taxon>Bacteroidota</taxon>
        <taxon>Flavobacteriia</taxon>
        <taxon>Flavobacteriales</taxon>
        <taxon>Flavobacteriaceae</taxon>
        <taxon>Flavobacterium</taxon>
    </lineage>
</organism>
<dbReference type="RefSeq" id="WP_108779111.1">
    <property type="nucleotide sequence ID" value="NZ_CP029186.1"/>
</dbReference>
<dbReference type="InterPro" id="IPR044492">
    <property type="entry name" value="P_typ_ATPase_HD_dom"/>
</dbReference>
<dbReference type="GO" id="GO:0016887">
    <property type="term" value="F:ATP hydrolysis activity"/>
    <property type="evidence" value="ECO:0007669"/>
    <property type="project" value="InterPro"/>
</dbReference>
<dbReference type="InterPro" id="IPR023299">
    <property type="entry name" value="ATPase_P-typ_cyto_dom_N"/>
</dbReference>
<dbReference type="SFLD" id="SFLDS00003">
    <property type="entry name" value="Haloacid_Dehalogenase"/>
    <property type="match status" value="1"/>
</dbReference>
<feature type="transmembrane region" description="Helical" evidence="8">
    <location>
        <begin position="697"/>
        <end position="721"/>
    </location>
</feature>
<comment type="subcellular location">
    <subcellularLocation>
        <location evidence="1">Membrane</location>
        <topology evidence="1">Multi-pass membrane protein</topology>
    </subcellularLocation>
</comment>
<dbReference type="Gene3D" id="1.20.1110.10">
    <property type="entry name" value="Calcium-transporting ATPase, transmembrane domain"/>
    <property type="match status" value="1"/>
</dbReference>
<dbReference type="PRINTS" id="PR00119">
    <property type="entry name" value="CATATPASE"/>
</dbReference>
<feature type="transmembrane region" description="Helical" evidence="8">
    <location>
        <begin position="770"/>
        <end position="788"/>
    </location>
</feature>
<keyword evidence="7 8" id="KW-0472">Membrane</keyword>
<evidence type="ECO:0000256" key="3">
    <source>
        <dbReference type="ARBA" id="ARBA00022741"/>
    </source>
</evidence>
<dbReference type="AlphaFoldDB" id="A0A2S1R139"/>
<evidence type="ECO:0000256" key="5">
    <source>
        <dbReference type="ARBA" id="ARBA00022967"/>
    </source>
</evidence>